<protein>
    <submittedName>
        <fullName evidence="1">Uncharacterized protein</fullName>
    </submittedName>
</protein>
<name>A0A8S4Q249_OWEFU</name>
<gene>
    <name evidence="1" type="ORF">OFUS_LOCUS24604</name>
</gene>
<keyword evidence="2" id="KW-1185">Reference proteome</keyword>
<dbReference type="AlphaFoldDB" id="A0A8S4Q249"/>
<organism evidence="1 2">
    <name type="scientific">Owenia fusiformis</name>
    <name type="common">Polychaete worm</name>
    <dbReference type="NCBI Taxonomy" id="6347"/>
    <lineage>
        <taxon>Eukaryota</taxon>
        <taxon>Metazoa</taxon>
        <taxon>Spiralia</taxon>
        <taxon>Lophotrochozoa</taxon>
        <taxon>Annelida</taxon>
        <taxon>Polychaeta</taxon>
        <taxon>Sedentaria</taxon>
        <taxon>Canalipalpata</taxon>
        <taxon>Sabellida</taxon>
        <taxon>Oweniida</taxon>
        <taxon>Oweniidae</taxon>
        <taxon>Owenia</taxon>
    </lineage>
</organism>
<dbReference type="EMBL" id="CAIIXF020000012">
    <property type="protein sequence ID" value="CAH1800757.1"/>
    <property type="molecule type" value="Genomic_DNA"/>
</dbReference>
<sequence>MSFVPEGHDHEGPIIYTKCKKLCGKYKVGKCSLTCEIKKGCHADEAIWDNCWKGYYNKKAAVIPCMKKCQICHTPVQPTPPPPTPPSPPHQPYYKCQTICKKYYLSKCSSICIIKPGCHAVDTIWDSCLGGYDNEKEAVVPCMEECQICDDPPLPLGPPKPDCREAHCSPCPYEWRLVNNKSCTLV</sequence>
<evidence type="ECO:0000313" key="2">
    <source>
        <dbReference type="Proteomes" id="UP000749559"/>
    </source>
</evidence>
<comment type="caution">
    <text evidence="1">The sequence shown here is derived from an EMBL/GenBank/DDBJ whole genome shotgun (WGS) entry which is preliminary data.</text>
</comment>
<accession>A0A8S4Q249</accession>
<reference evidence="1" key="1">
    <citation type="submission" date="2022-03" db="EMBL/GenBank/DDBJ databases">
        <authorList>
            <person name="Martin C."/>
        </authorList>
    </citation>
    <scope>NUCLEOTIDE SEQUENCE</scope>
</reference>
<proteinExistence type="predicted"/>
<evidence type="ECO:0000313" key="1">
    <source>
        <dbReference type="EMBL" id="CAH1800757.1"/>
    </source>
</evidence>
<dbReference type="Proteomes" id="UP000749559">
    <property type="component" value="Unassembled WGS sequence"/>
</dbReference>